<comment type="caution">
    <text evidence="3">The sequence shown here is derived from an EMBL/GenBank/DDBJ whole genome shotgun (WGS) entry which is preliminary data.</text>
</comment>
<dbReference type="OrthoDB" id="2985494at2759"/>
<dbReference type="AlphaFoldDB" id="A0A409WG07"/>
<feature type="compositionally biased region" description="Polar residues" evidence="2">
    <location>
        <begin position="164"/>
        <end position="178"/>
    </location>
</feature>
<feature type="region of interest" description="Disordered" evidence="2">
    <location>
        <begin position="138"/>
        <end position="187"/>
    </location>
</feature>
<dbReference type="Proteomes" id="UP000283269">
    <property type="component" value="Unassembled WGS sequence"/>
</dbReference>
<name>A0A409WG07_PSICY</name>
<feature type="region of interest" description="Disordered" evidence="2">
    <location>
        <begin position="219"/>
        <end position="242"/>
    </location>
</feature>
<keyword evidence="1" id="KW-0175">Coiled coil</keyword>
<gene>
    <name evidence="3" type="ORF">CVT25_011005</name>
</gene>
<evidence type="ECO:0000256" key="1">
    <source>
        <dbReference type="SAM" id="Coils"/>
    </source>
</evidence>
<keyword evidence="4" id="KW-1185">Reference proteome</keyword>
<dbReference type="EMBL" id="NHYD01003440">
    <property type="protein sequence ID" value="PPQ77423.1"/>
    <property type="molecule type" value="Genomic_DNA"/>
</dbReference>
<proteinExistence type="predicted"/>
<evidence type="ECO:0000313" key="4">
    <source>
        <dbReference type="Proteomes" id="UP000283269"/>
    </source>
</evidence>
<accession>A0A409WG07</accession>
<evidence type="ECO:0000313" key="3">
    <source>
        <dbReference type="EMBL" id="PPQ77423.1"/>
    </source>
</evidence>
<organism evidence="3 4">
    <name type="scientific">Psilocybe cyanescens</name>
    <dbReference type="NCBI Taxonomy" id="93625"/>
    <lineage>
        <taxon>Eukaryota</taxon>
        <taxon>Fungi</taxon>
        <taxon>Dikarya</taxon>
        <taxon>Basidiomycota</taxon>
        <taxon>Agaricomycotina</taxon>
        <taxon>Agaricomycetes</taxon>
        <taxon>Agaricomycetidae</taxon>
        <taxon>Agaricales</taxon>
        <taxon>Agaricineae</taxon>
        <taxon>Strophariaceae</taxon>
        <taxon>Psilocybe</taxon>
    </lineage>
</organism>
<reference evidence="3 4" key="1">
    <citation type="journal article" date="2018" name="Evol. Lett.">
        <title>Horizontal gene cluster transfer increased hallucinogenic mushroom diversity.</title>
        <authorList>
            <person name="Reynolds H.T."/>
            <person name="Vijayakumar V."/>
            <person name="Gluck-Thaler E."/>
            <person name="Korotkin H.B."/>
            <person name="Matheny P.B."/>
            <person name="Slot J.C."/>
        </authorList>
    </citation>
    <scope>NUCLEOTIDE SEQUENCE [LARGE SCALE GENOMIC DNA]</scope>
    <source>
        <strain evidence="3 4">2631</strain>
    </source>
</reference>
<sequence length="469" mass="52919">MSLLDVTDTKSMKDEIVDLAKTLAESQSRLQRLVVRLEEREKLSEGLEARYEELEKSRTEAVNSAKWLNAQNNDLQFKLDQHRPQLDRLLSARESAFRKLKHARKVIRDLLQERGDMSSPRTQGSLSQEEINEALNDEFRRDDSSSSSSSNDSASDKTVRLTKISPTQSATPLPSSRGMTPELSPSPYIAQPGSLFAKNATPSMSSRPLAALSSHYESLTNSNMGSPQPSATTDYSSPNSTVGSPSIWQIQYNNPPGSMVLVDGPLRIHPESLKVTLGLDDDTTCPKHKWVSSSVMTSPDISMRLQITRLPTKANAAFLYDPIFAETRQQSYILDWGRQQTNQNLKRYIFQHKELDPVFHVFTYPVKQDHVVWIQKAWFYIGPMDWSVVEVKEIWPLEGNSRTKIINKLCKRSLGQVDGTEMARLLDNAELRQVCVEMKGLKDGHDSAKRVFGNRSTLLLDSRHAERSA</sequence>
<protein>
    <submittedName>
        <fullName evidence="3">Uncharacterized protein</fullName>
    </submittedName>
</protein>
<evidence type="ECO:0000256" key="2">
    <source>
        <dbReference type="SAM" id="MobiDB-lite"/>
    </source>
</evidence>
<feature type="coiled-coil region" evidence="1">
    <location>
        <begin position="20"/>
        <end position="64"/>
    </location>
</feature>
<dbReference type="InParanoid" id="A0A409WG07"/>